<evidence type="ECO:0000313" key="2">
    <source>
        <dbReference type="EMBL" id="SHG56516.1"/>
    </source>
</evidence>
<dbReference type="RefSeq" id="WP_072891492.1">
    <property type="nucleotide sequence ID" value="NZ_FQVW01000041.1"/>
</dbReference>
<accession>A0A1M5KUV1</accession>
<dbReference type="Proteomes" id="UP000183988">
    <property type="component" value="Unassembled WGS sequence"/>
</dbReference>
<proteinExistence type="predicted"/>
<gene>
    <name evidence="2" type="ORF">SAMN05216225_104127</name>
</gene>
<dbReference type="OrthoDB" id="2939096at2"/>
<evidence type="ECO:0000313" key="3">
    <source>
        <dbReference type="Proteomes" id="UP000183988"/>
    </source>
</evidence>
<keyword evidence="1" id="KW-0472">Membrane</keyword>
<keyword evidence="1" id="KW-1133">Transmembrane helix</keyword>
<organism evidence="2 3">
    <name type="scientific">Ornithinibacillus halophilus</name>
    <dbReference type="NCBI Taxonomy" id="930117"/>
    <lineage>
        <taxon>Bacteria</taxon>
        <taxon>Bacillati</taxon>
        <taxon>Bacillota</taxon>
        <taxon>Bacilli</taxon>
        <taxon>Bacillales</taxon>
        <taxon>Bacillaceae</taxon>
        <taxon>Ornithinibacillus</taxon>
    </lineage>
</organism>
<dbReference type="EMBL" id="FQVW01000041">
    <property type="protein sequence ID" value="SHG56516.1"/>
    <property type="molecule type" value="Genomic_DNA"/>
</dbReference>
<keyword evidence="3" id="KW-1185">Reference proteome</keyword>
<keyword evidence="1" id="KW-0812">Transmembrane</keyword>
<dbReference type="STRING" id="930117.SAMN05216225_104127"/>
<sequence>MNVIKSKQFYVILSLVCAVAMLLMSTTFQSMAYWGEGLTWFWVGVSCTYLLWLMGIVFLAVAITKRTDLNPKLSIGVSIMGIVSFILLLCGFGWTTFIIIFGLSGL</sequence>
<name>A0A1M5KUV1_9BACI</name>
<reference evidence="2 3" key="1">
    <citation type="submission" date="2016-11" db="EMBL/GenBank/DDBJ databases">
        <authorList>
            <person name="Jaros S."/>
            <person name="Januszkiewicz K."/>
            <person name="Wedrychowicz H."/>
        </authorList>
    </citation>
    <scope>NUCLEOTIDE SEQUENCE [LARGE SCALE GENOMIC DNA]</scope>
    <source>
        <strain evidence="2 3">IBRC-M 10683</strain>
    </source>
</reference>
<evidence type="ECO:0000256" key="1">
    <source>
        <dbReference type="SAM" id="Phobius"/>
    </source>
</evidence>
<feature type="transmembrane region" description="Helical" evidence="1">
    <location>
        <begin position="9"/>
        <end position="28"/>
    </location>
</feature>
<dbReference type="AlphaFoldDB" id="A0A1M5KUV1"/>
<feature type="transmembrane region" description="Helical" evidence="1">
    <location>
        <begin position="40"/>
        <end position="63"/>
    </location>
</feature>
<protein>
    <submittedName>
        <fullName evidence="2">Uncharacterized protein</fullName>
    </submittedName>
</protein>
<feature type="transmembrane region" description="Helical" evidence="1">
    <location>
        <begin position="75"/>
        <end position="103"/>
    </location>
</feature>